<name>A0ABW1X128_9ACTN</name>
<evidence type="ECO:0000256" key="1">
    <source>
        <dbReference type="ARBA" id="ARBA00023015"/>
    </source>
</evidence>
<sequence>MPDIRRPTLPLQAVEQVAHFVQENHCDGIDVQDLADAAGYSRHHFSRAFKASTGVSPSAYLAAVRIETTKRLLLFESCAVIDVAAQVGFDSLSSFTRRFATTVGTTPGQLRQLAQKLEHCAVAPFALGDPNQPNVAVTPVLPAGVEDSCRIWLGWYPTPAPIGLPSAGQLAEYDEPVFLPLHPGAPWLLGFAVEESDDHLHELAPAWPVVARHEAPIIQPGAVSLTFRRASLDDIPLLSALPALAK</sequence>
<dbReference type="Proteomes" id="UP001596266">
    <property type="component" value="Unassembled WGS sequence"/>
</dbReference>
<dbReference type="PROSITE" id="PS01124">
    <property type="entry name" value="HTH_ARAC_FAMILY_2"/>
    <property type="match status" value="1"/>
</dbReference>
<dbReference type="InterPro" id="IPR018062">
    <property type="entry name" value="HTH_AraC-typ_CS"/>
</dbReference>
<keyword evidence="6" id="KW-1185">Reference proteome</keyword>
<comment type="caution">
    <text evidence="5">The sequence shown here is derived from an EMBL/GenBank/DDBJ whole genome shotgun (WGS) entry which is preliminary data.</text>
</comment>
<organism evidence="5 6">
    <name type="scientific">Luteococcus sanguinis</name>
    <dbReference type="NCBI Taxonomy" id="174038"/>
    <lineage>
        <taxon>Bacteria</taxon>
        <taxon>Bacillati</taxon>
        <taxon>Actinomycetota</taxon>
        <taxon>Actinomycetes</taxon>
        <taxon>Propionibacteriales</taxon>
        <taxon>Propionibacteriaceae</taxon>
        <taxon>Luteococcus</taxon>
    </lineage>
</organism>
<dbReference type="Gene3D" id="1.10.10.60">
    <property type="entry name" value="Homeodomain-like"/>
    <property type="match status" value="2"/>
</dbReference>
<keyword evidence="1" id="KW-0805">Transcription regulation</keyword>
<dbReference type="SUPFAM" id="SSF46689">
    <property type="entry name" value="Homeodomain-like"/>
    <property type="match status" value="2"/>
</dbReference>
<dbReference type="PROSITE" id="PS00041">
    <property type="entry name" value="HTH_ARAC_FAMILY_1"/>
    <property type="match status" value="1"/>
</dbReference>
<protein>
    <submittedName>
        <fullName evidence="5">Helix-turn-helix transcriptional regulator</fullName>
    </submittedName>
</protein>
<accession>A0ABW1X128</accession>
<dbReference type="PRINTS" id="PR00032">
    <property type="entry name" value="HTHARAC"/>
</dbReference>
<keyword evidence="2" id="KW-0238">DNA-binding</keyword>
<evidence type="ECO:0000256" key="3">
    <source>
        <dbReference type="ARBA" id="ARBA00023163"/>
    </source>
</evidence>
<proteinExistence type="predicted"/>
<evidence type="ECO:0000313" key="5">
    <source>
        <dbReference type="EMBL" id="MFC6397199.1"/>
    </source>
</evidence>
<evidence type="ECO:0000313" key="6">
    <source>
        <dbReference type="Proteomes" id="UP001596266"/>
    </source>
</evidence>
<keyword evidence="3" id="KW-0804">Transcription</keyword>
<dbReference type="PANTHER" id="PTHR46796:SF14">
    <property type="entry name" value="TRANSCRIPTIONAL REGULATORY PROTEIN"/>
    <property type="match status" value="1"/>
</dbReference>
<evidence type="ECO:0000259" key="4">
    <source>
        <dbReference type="PROSITE" id="PS01124"/>
    </source>
</evidence>
<evidence type="ECO:0000256" key="2">
    <source>
        <dbReference type="ARBA" id="ARBA00023125"/>
    </source>
</evidence>
<reference evidence="6" key="1">
    <citation type="journal article" date="2019" name="Int. J. Syst. Evol. Microbiol.">
        <title>The Global Catalogue of Microorganisms (GCM) 10K type strain sequencing project: providing services to taxonomists for standard genome sequencing and annotation.</title>
        <authorList>
            <consortium name="The Broad Institute Genomics Platform"/>
            <consortium name="The Broad Institute Genome Sequencing Center for Infectious Disease"/>
            <person name="Wu L."/>
            <person name="Ma J."/>
        </authorList>
    </citation>
    <scope>NUCLEOTIDE SEQUENCE [LARGE SCALE GENOMIC DNA]</scope>
    <source>
        <strain evidence="6">CGMCC 1.15277</strain>
    </source>
</reference>
<dbReference type="InterPro" id="IPR018060">
    <property type="entry name" value="HTH_AraC"/>
</dbReference>
<gene>
    <name evidence="5" type="ORF">ACFP57_09440</name>
</gene>
<dbReference type="Pfam" id="PF12833">
    <property type="entry name" value="HTH_18"/>
    <property type="match status" value="1"/>
</dbReference>
<dbReference type="InterPro" id="IPR009057">
    <property type="entry name" value="Homeodomain-like_sf"/>
</dbReference>
<dbReference type="PANTHER" id="PTHR46796">
    <property type="entry name" value="HTH-TYPE TRANSCRIPTIONAL ACTIVATOR RHAS-RELATED"/>
    <property type="match status" value="1"/>
</dbReference>
<dbReference type="InterPro" id="IPR020449">
    <property type="entry name" value="Tscrpt_reg_AraC-type_HTH"/>
</dbReference>
<dbReference type="EMBL" id="JBHSUA010000018">
    <property type="protein sequence ID" value="MFC6397199.1"/>
    <property type="molecule type" value="Genomic_DNA"/>
</dbReference>
<dbReference type="SMART" id="SM00342">
    <property type="entry name" value="HTH_ARAC"/>
    <property type="match status" value="1"/>
</dbReference>
<dbReference type="InterPro" id="IPR050204">
    <property type="entry name" value="AraC_XylS_family_regulators"/>
</dbReference>
<dbReference type="RefSeq" id="WP_343884603.1">
    <property type="nucleotide sequence ID" value="NZ_BAAAKI010000003.1"/>
</dbReference>
<feature type="domain" description="HTH araC/xylS-type" evidence="4">
    <location>
        <begin position="15"/>
        <end position="113"/>
    </location>
</feature>